<evidence type="ECO:0000256" key="2">
    <source>
        <dbReference type="SAM" id="Phobius"/>
    </source>
</evidence>
<reference evidence="3 4" key="1">
    <citation type="submission" date="2023-07" db="EMBL/GenBank/DDBJ databases">
        <title>Genomic Encyclopedia of Type Strains, Phase IV (KMG-IV): sequencing the most valuable type-strain genomes for metagenomic binning, comparative biology and taxonomic classification.</title>
        <authorList>
            <person name="Goeker M."/>
        </authorList>
    </citation>
    <scope>NUCLEOTIDE SEQUENCE [LARGE SCALE GENOMIC DNA]</scope>
    <source>
        <strain evidence="3 4">DSM 19092</strain>
    </source>
</reference>
<accession>A0ABT9VQ87</accession>
<name>A0ABT9VQ87_9BACI</name>
<evidence type="ECO:0000313" key="3">
    <source>
        <dbReference type="EMBL" id="MDQ0163148.1"/>
    </source>
</evidence>
<feature type="region of interest" description="Disordered" evidence="1">
    <location>
        <begin position="558"/>
        <end position="579"/>
    </location>
</feature>
<evidence type="ECO:0000313" key="4">
    <source>
        <dbReference type="Proteomes" id="UP001225646"/>
    </source>
</evidence>
<dbReference type="RefSeq" id="WP_419152320.1">
    <property type="nucleotide sequence ID" value="NZ_JAUSTR010000010.1"/>
</dbReference>
<keyword evidence="2" id="KW-1133">Transmembrane helix</keyword>
<comment type="caution">
    <text evidence="3">The sequence shown here is derived from an EMBL/GenBank/DDBJ whole genome shotgun (WGS) entry which is preliminary data.</text>
</comment>
<keyword evidence="2" id="KW-0472">Membrane</keyword>
<proteinExistence type="predicted"/>
<keyword evidence="4" id="KW-1185">Reference proteome</keyword>
<sequence length="587" mass="66700">MMLFLRQERGSTLVIVLLTLTLLMTVGLVIINHSLTTAKQNKQTESVNRATHLAEMGVIYVQKRIEQYVKTNPPQGDLSQYVTDMFTEIEQQIANIQVDSEHPSRQFQLKNVDVNIDQDEGIVKAAVKINGKDERKEKELTAMFKISRLNDTPTENPPTKDDWLNDSSDYWLEESPDDWITEPIIYPEKPKSGETFNEWIDWKDKKENFDNNLILNNGGRIQNSDISTLDFYGNNWIEVKNTTLNLDGVTVFNNGGYFKNNELTAVELYSKNFIELDHSLFTINGLSVFNNSAKLEKSKLVTENFYIRNWLDMKNSELFINGFAILNNGGEAKGSKIGVEKIYSNNFVKIDNSELIVDNYGKFDYLEIGQNSNITFNKDLFVSNQLNHSNGEATLHVCNNMVVKGGVNYNGNLFAGRNVLIEDKLITKNGTFLVGGSVYLKEGINIESGNTEFLVGGDFIINQKYSFSSIKTANDLIVYGDLILLDVPKYQHYLFNLKNNLFVAGDVLVYYHGEEDPVKNPQDVFSSPVIKEYGNHDKKGAIIYHYPVEELPKIKIEGCPRQDDDQEPNPNPNPQEPIVEIVDVQYS</sequence>
<organism evidence="3 4">
    <name type="scientific">Aeribacillus alveayuensis</name>
    <dbReference type="NCBI Taxonomy" id="279215"/>
    <lineage>
        <taxon>Bacteria</taxon>
        <taxon>Bacillati</taxon>
        <taxon>Bacillota</taxon>
        <taxon>Bacilli</taxon>
        <taxon>Bacillales</taxon>
        <taxon>Bacillaceae</taxon>
        <taxon>Aeribacillus</taxon>
    </lineage>
</organism>
<evidence type="ECO:0000256" key="1">
    <source>
        <dbReference type="SAM" id="MobiDB-lite"/>
    </source>
</evidence>
<keyword evidence="2" id="KW-0812">Transmembrane</keyword>
<feature type="transmembrane region" description="Helical" evidence="2">
    <location>
        <begin position="12"/>
        <end position="31"/>
    </location>
</feature>
<dbReference type="EMBL" id="JAUSTR010000010">
    <property type="protein sequence ID" value="MDQ0163148.1"/>
    <property type="molecule type" value="Genomic_DNA"/>
</dbReference>
<dbReference type="Proteomes" id="UP001225646">
    <property type="component" value="Unassembled WGS sequence"/>
</dbReference>
<protein>
    <submittedName>
        <fullName evidence="3">Uncharacterized protein</fullName>
    </submittedName>
</protein>
<gene>
    <name evidence="3" type="ORF">J2S06_002226</name>
</gene>